<feature type="signal peptide" evidence="1">
    <location>
        <begin position="1"/>
        <end position="25"/>
    </location>
</feature>
<sequence>MLKFRKVVASSLAVLACSLALPVLAVSLHGGEWTYGGYHDPNNWGAFSNYYHGSEDHWAYVGSNGRDNQKTAYAGAHSAAYAFVNTNFGEQVTFDAGLQE</sequence>
<comment type="caution">
    <text evidence="2">The sequence shown here is derived from an EMBL/GenBank/DDBJ whole genome shotgun (WGS) entry which is preliminary data.</text>
</comment>
<protein>
    <submittedName>
        <fullName evidence="2 3">Bacteriocin</fullName>
    </submittedName>
</protein>
<reference evidence="2 4" key="1">
    <citation type="submission" date="2015-02" db="EMBL/GenBank/DDBJ databases">
        <title>Evolution of amylase-binding proteins of oral streptococcal species.</title>
        <authorList>
            <person name="Haase E.M."/>
        </authorList>
    </citation>
    <scope>NUCLEOTIDE SEQUENCE [LARGE SCALE GENOMIC DNA]</scope>
    <source>
        <strain evidence="2 4">OT25</strain>
    </source>
</reference>
<feature type="chain" id="PRO_5036292761" evidence="1">
    <location>
        <begin position="26"/>
        <end position="100"/>
    </location>
</feature>
<dbReference type="PATRIC" id="fig|28037.212.peg.739"/>
<evidence type="ECO:0000313" key="3">
    <source>
        <dbReference type="EMBL" id="RSI78352.1"/>
    </source>
</evidence>
<proteinExistence type="predicted"/>
<dbReference type="Pfam" id="PF09683">
    <property type="entry name" value="Lactococcin_972"/>
    <property type="match status" value="1"/>
</dbReference>
<dbReference type="EMBL" id="JYGP01000002">
    <property type="protein sequence ID" value="KJQ68407.1"/>
    <property type="molecule type" value="Genomic_DNA"/>
</dbReference>
<evidence type="ECO:0000313" key="2">
    <source>
        <dbReference type="EMBL" id="KJQ68407.1"/>
    </source>
</evidence>
<dbReference type="Gene3D" id="2.60.40.2850">
    <property type="match status" value="1"/>
</dbReference>
<dbReference type="RefSeq" id="WP_045611574.1">
    <property type="nucleotide sequence ID" value="NZ_JYGP01000002.1"/>
</dbReference>
<dbReference type="EMBL" id="RJNR01000025">
    <property type="protein sequence ID" value="RSI78352.1"/>
    <property type="molecule type" value="Genomic_DNA"/>
</dbReference>
<dbReference type="Proteomes" id="UP000277742">
    <property type="component" value="Unassembled WGS sequence"/>
</dbReference>
<evidence type="ECO:0000256" key="1">
    <source>
        <dbReference type="SAM" id="SignalP"/>
    </source>
</evidence>
<reference evidence="3 5" key="2">
    <citation type="submission" date="2018-11" db="EMBL/GenBank/DDBJ databases">
        <title>Species Designations Belie Phenotypic and Genotypic Heterogeneity in Oral Streptococci.</title>
        <authorList>
            <person name="Velsko I."/>
        </authorList>
    </citation>
    <scope>NUCLEOTIDE SEQUENCE [LARGE SCALE GENOMIC DNA]</scope>
    <source>
        <strain evidence="3 5">BCA12</strain>
    </source>
</reference>
<dbReference type="InterPro" id="IPR006540">
    <property type="entry name" value="Lactococcin_972"/>
</dbReference>
<evidence type="ECO:0000313" key="4">
    <source>
        <dbReference type="Proteomes" id="UP000033538"/>
    </source>
</evidence>
<dbReference type="PROSITE" id="PS51257">
    <property type="entry name" value="PROKAR_LIPOPROTEIN"/>
    <property type="match status" value="1"/>
</dbReference>
<gene>
    <name evidence="3" type="ORF">D8855_09565</name>
    <name evidence="2" type="ORF">TZ90_00773</name>
</gene>
<dbReference type="Proteomes" id="UP000033538">
    <property type="component" value="Unassembled WGS sequence"/>
</dbReference>
<name>A0A0F2DBJ3_STRMT</name>
<accession>A0A0F2DBJ3</accession>
<dbReference type="AlphaFoldDB" id="A0A0F2DBJ3"/>
<evidence type="ECO:0000313" key="5">
    <source>
        <dbReference type="Proteomes" id="UP000277742"/>
    </source>
</evidence>
<organism evidence="2 4">
    <name type="scientific">Streptococcus mitis</name>
    <dbReference type="NCBI Taxonomy" id="28037"/>
    <lineage>
        <taxon>Bacteria</taxon>
        <taxon>Bacillati</taxon>
        <taxon>Bacillota</taxon>
        <taxon>Bacilli</taxon>
        <taxon>Lactobacillales</taxon>
        <taxon>Streptococcaceae</taxon>
        <taxon>Streptococcus</taxon>
        <taxon>Streptococcus mitis group</taxon>
    </lineage>
</organism>
<keyword evidence="1" id="KW-0732">Signal</keyword>